<dbReference type="NCBIfam" id="TIGR00350">
    <property type="entry name" value="lytR_cpsA_psr"/>
    <property type="match status" value="1"/>
</dbReference>
<evidence type="ECO:0000256" key="1">
    <source>
        <dbReference type="ARBA" id="ARBA00006068"/>
    </source>
</evidence>
<feature type="transmembrane region" description="Helical" evidence="2">
    <location>
        <begin position="7"/>
        <end position="28"/>
    </location>
</feature>
<dbReference type="PANTHER" id="PTHR33392:SF6">
    <property type="entry name" value="POLYISOPRENYL-TEICHOIC ACID--PEPTIDOGLYCAN TEICHOIC ACID TRANSFERASE TAGU"/>
    <property type="match status" value="1"/>
</dbReference>
<feature type="domain" description="Cell envelope-related transcriptional attenuator" evidence="3">
    <location>
        <begin position="415"/>
        <end position="561"/>
    </location>
</feature>
<keyword evidence="2" id="KW-1133">Transmembrane helix</keyword>
<reference evidence="4 5" key="1">
    <citation type="submission" date="2020-08" db="EMBL/GenBank/DDBJ databases">
        <title>Genomic Encyclopedia of Type Strains, Phase IV (KMG-IV): sequencing the most valuable type-strain genomes for metagenomic binning, comparative biology and taxonomic classification.</title>
        <authorList>
            <person name="Goeker M."/>
        </authorList>
    </citation>
    <scope>NUCLEOTIDE SEQUENCE [LARGE SCALE GENOMIC DNA]</scope>
    <source>
        <strain evidence="4 5">DSM 2461</strain>
    </source>
</reference>
<organism evidence="4 5">
    <name type="scientific">Spirochaeta isovalerica</name>
    <dbReference type="NCBI Taxonomy" id="150"/>
    <lineage>
        <taxon>Bacteria</taxon>
        <taxon>Pseudomonadati</taxon>
        <taxon>Spirochaetota</taxon>
        <taxon>Spirochaetia</taxon>
        <taxon>Spirochaetales</taxon>
        <taxon>Spirochaetaceae</taxon>
        <taxon>Spirochaeta</taxon>
    </lineage>
</organism>
<dbReference type="EMBL" id="JACHGJ010000001">
    <property type="protein sequence ID" value="MBB6478557.1"/>
    <property type="molecule type" value="Genomic_DNA"/>
</dbReference>
<evidence type="ECO:0000259" key="3">
    <source>
        <dbReference type="Pfam" id="PF03816"/>
    </source>
</evidence>
<evidence type="ECO:0000313" key="5">
    <source>
        <dbReference type="Proteomes" id="UP000587760"/>
    </source>
</evidence>
<dbReference type="Pfam" id="PF03816">
    <property type="entry name" value="LytR_cpsA_psr"/>
    <property type="match status" value="1"/>
</dbReference>
<dbReference type="Gene3D" id="3.40.630.190">
    <property type="entry name" value="LCP protein"/>
    <property type="match status" value="1"/>
</dbReference>
<dbReference type="RefSeq" id="WP_184742512.1">
    <property type="nucleotide sequence ID" value="NZ_JACHGJ010000001.1"/>
</dbReference>
<sequence>MIDWGKIFRIAAAAAAVILVTVIIVLTIQMGRLKSRFSDSEDFYRASLENQRMTIDQMSQNLQILASGSNEVRRYMSLPEKQLIRGASDDGNKDSVDPAVSFYDAFRYLVSQEEEENLAAAFSLWLEEGDIQEYFSSRNFSFNRINGTQAAIMRDGEEMLTLYWNSGDSAVEFSDVAGNRYSLPFDDEPDQTLNKASNILDTYTGRIREREDYLNRLTGSSEIADVLKSRGLAIEAQSASRYNLINLKDESFMDSIGRRGMDFYAGNESFSDESAFRQGLIEFISEISIETESERIDKLVLAKMEEVFADEGFKVLLESENCQRELQREEDGEFVYFHIFRNDGTVKGSYALQKEFGEVLLISGDGKYLKSLDRFTPDNDFRSLVISDDKQDNSSPFALDDSSDTFLVVGTHEHNADTMIIVHADNISGKIKMISFPRDLYYKGSKINNIYKEQGPEQLAKELSEITGYSIKKYISIDMFAFIDVINILGGIDVTLESDLIDPTYKVKNNGVWSTLYYRKGTHHLDGVAALRVARSRHGSEAYDRSRRQQLIVKAIMDRLNSLGASDMSTFYDFVTSVFSYIDTNLTIADLAKSFVMYKDNEIDDPVTLNLDNILVARWSNTYLLPIEEEKKLLADDNFFAGQWIVVPRDNDWDLFNKFIGNVLNNGN</sequence>
<accession>A0A841R5X8</accession>
<name>A0A841R5X8_9SPIO</name>
<gene>
    <name evidence="4" type="ORF">HNR50_000190</name>
</gene>
<keyword evidence="5" id="KW-1185">Reference proteome</keyword>
<protein>
    <submittedName>
        <fullName evidence="4">LCP family protein required for cell wall assembly</fullName>
    </submittedName>
</protein>
<keyword evidence="2" id="KW-0812">Transmembrane</keyword>
<evidence type="ECO:0000256" key="2">
    <source>
        <dbReference type="SAM" id="Phobius"/>
    </source>
</evidence>
<comment type="similarity">
    <text evidence="1">Belongs to the LytR/CpsA/Psr (LCP) family.</text>
</comment>
<dbReference type="Proteomes" id="UP000587760">
    <property type="component" value="Unassembled WGS sequence"/>
</dbReference>
<evidence type="ECO:0000313" key="4">
    <source>
        <dbReference type="EMBL" id="MBB6478557.1"/>
    </source>
</evidence>
<dbReference type="InterPro" id="IPR050922">
    <property type="entry name" value="LytR/CpsA/Psr_CW_biosynth"/>
</dbReference>
<dbReference type="InterPro" id="IPR004474">
    <property type="entry name" value="LytR_CpsA_psr"/>
</dbReference>
<dbReference type="PANTHER" id="PTHR33392">
    <property type="entry name" value="POLYISOPRENYL-TEICHOIC ACID--PEPTIDOGLYCAN TEICHOIC ACID TRANSFERASE TAGU"/>
    <property type="match status" value="1"/>
</dbReference>
<dbReference type="AlphaFoldDB" id="A0A841R5X8"/>
<keyword evidence="2" id="KW-0472">Membrane</keyword>
<proteinExistence type="inferred from homology"/>
<comment type="caution">
    <text evidence="4">The sequence shown here is derived from an EMBL/GenBank/DDBJ whole genome shotgun (WGS) entry which is preliminary data.</text>
</comment>